<feature type="compositionally biased region" description="Polar residues" evidence="12">
    <location>
        <begin position="415"/>
        <end position="430"/>
    </location>
</feature>
<dbReference type="SUPFAM" id="SSF46689">
    <property type="entry name" value="Homeodomain-like"/>
    <property type="match status" value="1"/>
</dbReference>
<evidence type="ECO:0000256" key="4">
    <source>
        <dbReference type="ARBA" id="ARBA00022833"/>
    </source>
</evidence>
<dbReference type="InterPro" id="IPR017970">
    <property type="entry name" value="Homeobox_CS"/>
</dbReference>
<dbReference type="EMBL" id="NJHN03000019">
    <property type="protein sequence ID" value="KAH9425263.1"/>
    <property type="molecule type" value="Genomic_DNA"/>
</dbReference>
<dbReference type="PROSITE" id="PS00478">
    <property type="entry name" value="LIM_DOMAIN_1"/>
    <property type="match status" value="1"/>
</dbReference>
<evidence type="ECO:0000256" key="7">
    <source>
        <dbReference type="ARBA" id="ARBA00023155"/>
    </source>
</evidence>
<keyword evidence="2 10" id="KW-0479">Metal-binding</keyword>
<evidence type="ECO:0000256" key="1">
    <source>
        <dbReference type="ARBA" id="ARBA00004123"/>
    </source>
</evidence>
<keyword evidence="4 10" id="KW-0862">Zinc</keyword>
<evidence type="ECO:0000256" key="12">
    <source>
        <dbReference type="SAM" id="MobiDB-lite"/>
    </source>
</evidence>
<feature type="region of interest" description="Disordered" evidence="12">
    <location>
        <begin position="330"/>
        <end position="445"/>
    </location>
</feature>
<evidence type="ECO:0000256" key="5">
    <source>
        <dbReference type="ARBA" id="ARBA00023038"/>
    </source>
</evidence>
<dbReference type="PROSITE" id="PS00027">
    <property type="entry name" value="HOMEOBOX_1"/>
    <property type="match status" value="1"/>
</dbReference>
<feature type="domain" description="LIM zinc-binding" evidence="13">
    <location>
        <begin position="137"/>
        <end position="196"/>
    </location>
</feature>
<dbReference type="PROSITE" id="PS50023">
    <property type="entry name" value="LIM_DOMAIN_2"/>
    <property type="match status" value="2"/>
</dbReference>
<dbReference type="CDD" id="cd09371">
    <property type="entry name" value="LIM1_Lmx1b"/>
    <property type="match status" value="1"/>
</dbReference>
<dbReference type="Gene3D" id="2.10.110.10">
    <property type="entry name" value="Cysteine Rich Protein"/>
    <property type="match status" value="2"/>
</dbReference>
<dbReference type="InterPro" id="IPR001781">
    <property type="entry name" value="Znf_LIM"/>
</dbReference>
<evidence type="ECO:0000256" key="8">
    <source>
        <dbReference type="ARBA" id="ARBA00023242"/>
    </source>
</evidence>
<protein>
    <submittedName>
        <fullName evidence="15">LIM homeobox transcription factor 1-alpha</fullName>
    </submittedName>
</protein>
<feature type="DNA-binding region" description="Homeobox" evidence="9">
    <location>
        <begin position="438"/>
        <end position="497"/>
    </location>
</feature>
<dbReference type="Gene3D" id="1.10.10.60">
    <property type="entry name" value="Homeodomain-like"/>
    <property type="match status" value="1"/>
</dbReference>
<comment type="subcellular location">
    <subcellularLocation>
        <location evidence="1 9 11">Nucleus</location>
    </subcellularLocation>
</comment>
<feature type="region of interest" description="Disordered" evidence="12">
    <location>
        <begin position="606"/>
        <end position="649"/>
    </location>
</feature>
<evidence type="ECO:0000259" key="14">
    <source>
        <dbReference type="PROSITE" id="PS50071"/>
    </source>
</evidence>
<evidence type="ECO:0000313" key="16">
    <source>
        <dbReference type="Proteomes" id="UP000887458"/>
    </source>
</evidence>
<evidence type="ECO:0000256" key="9">
    <source>
        <dbReference type="PROSITE-ProRule" id="PRU00108"/>
    </source>
</evidence>
<evidence type="ECO:0000256" key="2">
    <source>
        <dbReference type="ARBA" id="ARBA00022723"/>
    </source>
</evidence>
<keyword evidence="8 9" id="KW-0539">Nucleus</keyword>
<name>A0ABQ8JRN1_DERPT</name>
<feature type="compositionally biased region" description="Low complexity" evidence="12">
    <location>
        <begin position="341"/>
        <end position="357"/>
    </location>
</feature>
<dbReference type="Proteomes" id="UP000887458">
    <property type="component" value="Unassembled WGS sequence"/>
</dbReference>
<dbReference type="PANTHER" id="PTHR24208">
    <property type="entry name" value="LIM/HOMEOBOX PROTEIN LHX"/>
    <property type="match status" value="1"/>
</dbReference>
<keyword evidence="3" id="KW-0677">Repeat</keyword>
<dbReference type="PROSITE" id="PS50071">
    <property type="entry name" value="HOMEOBOX_2"/>
    <property type="match status" value="1"/>
</dbReference>
<sequence>MLSSPPPPPATSSINNTADLSASAITPGSNHHPHHHNPQITNGHHHHHSNHNPHQSNNEMSPSTPMEIVQTPMEMIMIVSSSSSSTSSSPSTLSSSSITSTMITTTTTTSATSATTAITTNSNSRMSMIKHQQQQQCLCIGCHQPIRDRYLMFVNEHYWHESCLQCTVCRIILTNSCYIRERKIYCKNDYNKPYDVSNLTQKNNRGSFGHTNTQCKIIYATKCTNCLETINSNELVMRVHGFIYHLSCFFCIWCKRQLKKGDKFALRGHQPICEIDLSKSSSSYGMEQSHHSHSQHLPLLNHHDIVGGYDDMIINGLSITHSPTTIISDNKPHLTMLQPPSLLSNQSNHDNNSSDHQYSPPPRSLTICDSPMIITKNDQQQQSTNQPPTSSSNSSSQSYQSPSHTTNNNCNSNSLMLTKNNSTTSPTTIIKQDGRRGPKRPRTILTTAQRRAFKASFEISQKPCRKVRETLAKETGLSVRIVQVWFQNQRAKLKKIQRKQQQQQMSQGGTSGILIGNGSESGGSYYSGRGEDDVYTCKSELGCMDDSETSLCELDDNNSSIMRQNSEADHCHRLSSSSGSLLTTIMSNNPISSMFSPPPSLQLPPLSLPLPLSQHSNGRSNNNMLHSTTTTSTTSSLHMTNSSSSSSSITNMTPIDKLYSMQSSYFNNPSECEC</sequence>
<dbReference type="CDD" id="cd00086">
    <property type="entry name" value="homeodomain"/>
    <property type="match status" value="1"/>
</dbReference>
<feature type="compositionally biased region" description="Low complexity" evidence="12">
    <location>
        <begin position="379"/>
        <end position="414"/>
    </location>
</feature>
<proteinExistence type="predicted"/>
<comment type="caution">
    <text evidence="15">The sequence shown here is derived from an EMBL/GenBank/DDBJ whole genome shotgun (WGS) entry which is preliminary data.</text>
</comment>
<accession>A0ABQ8JRN1</accession>
<dbReference type="Pfam" id="PF00412">
    <property type="entry name" value="LIM"/>
    <property type="match status" value="2"/>
</dbReference>
<evidence type="ECO:0000256" key="10">
    <source>
        <dbReference type="PROSITE-ProRule" id="PRU00125"/>
    </source>
</evidence>
<keyword evidence="16" id="KW-1185">Reference proteome</keyword>
<dbReference type="InterPro" id="IPR001356">
    <property type="entry name" value="HD"/>
</dbReference>
<gene>
    <name evidence="15" type="primary">LMX1A</name>
    <name evidence="15" type="ORF">DERP_013455</name>
</gene>
<keyword evidence="5 10" id="KW-0440">LIM domain</keyword>
<keyword evidence="7 9" id="KW-0371">Homeobox</keyword>
<evidence type="ECO:0000259" key="13">
    <source>
        <dbReference type="PROSITE" id="PS50023"/>
    </source>
</evidence>
<dbReference type="SUPFAM" id="SSF57716">
    <property type="entry name" value="Glucocorticoid receptor-like (DNA-binding domain)"/>
    <property type="match status" value="3"/>
</dbReference>
<dbReference type="Pfam" id="PF00046">
    <property type="entry name" value="Homeodomain"/>
    <property type="match status" value="1"/>
</dbReference>
<dbReference type="SMART" id="SM00389">
    <property type="entry name" value="HOX"/>
    <property type="match status" value="1"/>
</dbReference>
<feature type="domain" description="Homeobox" evidence="14">
    <location>
        <begin position="436"/>
        <end position="496"/>
    </location>
</feature>
<dbReference type="SMART" id="SM00132">
    <property type="entry name" value="LIM"/>
    <property type="match status" value="2"/>
</dbReference>
<dbReference type="InterPro" id="IPR050453">
    <property type="entry name" value="LIM_Homeobox_TF"/>
</dbReference>
<dbReference type="GO" id="GO:0003677">
    <property type="term" value="F:DNA binding"/>
    <property type="evidence" value="ECO:0007669"/>
    <property type="project" value="UniProtKB-KW"/>
</dbReference>
<feature type="compositionally biased region" description="Basic residues" evidence="12">
    <location>
        <begin position="31"/>
        <end position="51"/>
    </location>
</feature>
<feature type="domain" description="LIM zinc-binding" evidence="13">
    <location>
        <begin position="221"/>
        <end position="283"/>
    </location>
</feature>
<keyword evidence="6 9" id="KW-0238">DNA-binding</keyword>
<reference evidence="15 16" key="2">
    <citation type="journal article" date="2022" name="Mol. Biol. Evol.">
        <title>Comparative Genomics Reveals Insights into the Divergent Evolution of Astigmatic Mites and Household Pest Adaptations.</title>
        <authorList>
            <person name="Xiong Q."/>
            <person name="Wan A.T."/>
            <person name="Liu X."/>
            <person name="Fung C.S."/>
            <person name="Xiao X."/>
            <person name="Malainual N."/>
            <person name="Hou J."/>
            <person name="Wang L."/>
            <person name="Wang M."/>
            <person name="Yang K.Y."/>
            <person name="Cui Y."/>
            <person name="Leung E.L."/>
            <person name="Nong W."/>
            <person name="Shin S.K."/>
            <person name="Au S.W."/>
            <person name="Jeong K.Y."/>
            <person name="Chew F.T."/>
            <person name="Hui J.H."/>
            <person name="Leung T.F."/>
            <person name="Tungtrongchitr A."/>
            <person name="Zhong N."/>
            <person name="Liu Z."/>
            <person name="Tsui S.K."/>
        </authorList>
    </citation>
    <scope>NUCLEOTIDE SEQUENCE [LARGE SCALE GENOMIC DNA]</scope>
    <source>
        <strain evidence="15">Derp</strain>
    </source>
</reference>
<feature type="region of interest" description="Disordered" evidence="12">
    <location>
        <begin position="21"/>
        <end position="65"/>
    </location>
</feature>
<evidence type="ECO:0000256" key="11">
    <source>
        <dbReference type="RuleBase" id="RU000682"/>
    </source>
</evidence>
<dbReference type="InterPro" id="IPR009057">
    <property type="entry name" value="Homeodomain-like_sf"/>
</dbReference>
<organism evidence="15 16">
    <name type="scientific">Dermatophagoides pteronyssinus</name>
    <name type="common">European house dust mite</name>
    <dbReference type="NCBI Taxonomy" id="6956"/>
    <lineage>
        <taxon>Eukaryota</taxon>
        <taxon>Metazoa</taxon>
        <taxon>Ecdysozoa</taxon>
        <taxon>Arthropoda</taxon>
        <taxon>Chelicerata</taxon>
        <taxon>Arachnida</taxon>
        <taxon>Acari</taxon>
        <taxon>Acariformes</taxon>
        <taxon>Sarcoptiformes</taxon>
        <taxon>Astigmata</taxon>
        <taxon>Psoroptidia</taxon>
        <taxon>Analgoidea</taxon>
        <taxon>Pyroglyphidae</taxon>
        <taxon>Dermatophagoidinae</taxon>
        <taxon>Dermatophagoides</taxon>
    </lineage>
</organism>
<feature type="compositionally biased region" description="Low complexity" evidence="12">
    <location>
        <begin position="609"/>
        <end position="649"/>
    </location>
</feature>
<dbReference type="PANTHER" id="PTHR24208:SF166">
    <property type="entry name" value="LIM HOMEOBOX TRANSCRIPTION FACTOR 1 ALPHA, ISOFORM B"/>
    <property type="match status" value="1"/>
</dbReference>
<evidence type="ECO:0000313" key="15">
    <source>
        <dbReference type="EMBL" id="KAH9425263.1"/>
    </source>
</evidence>
<evidence type="ECO:0000256" key="3">
    <source>
        <dbReference type="ARBA" id="ARBA00022737"/>
    </source>
</evidence>
<evidence type="ECO:0000256" key="6">
    <source>
        <dbReference type="ARBA" id="ARBA00023125"/>
    </source>
</evidence>
<reference evidence="15 16" key="1">
    <citation type="journal article" date="2018" name="J. Allergy Clin. Immunol.">
        <title>High-quality assembly of Dermatophagoides pteronyssinus genome and transcriptome reveals a wide range of novel allergens.</title>
        <authorList>
            <person name="Liu X.Y."/>
            <person name="Yang K.Y."/>
            <person name="Wang M.Q."/>
            <person name="Kwok J.S."/>
            <person name="Zeng X."/>
            <person name="Yang Z."/>
            <person name="Xiao X.J."/>
            <person name="Lau C.P."/>
            <person name="Li Y."/>
            <person name="Huang Z.M."/>
            <person name="Ba J.G."/>
            <person name="Yim A.K."/>
            <person name="Ouyang C.Y."/>
            <person name="Ngai S.M."/>
            <person name="Chan T.F."/>
            <person name="Leung E.L."/>
            <person name="Liu L."/>
            <person name="Liu Z.G."/>
            <person name="Tsui S.K."/>
        </authorList>
    </citation>
    <scope>NUCLEOTIDE SEQUENCE [LARGE SCALE GENOMIC DNA]</scope>
    <source>
        <strain evidence="15">Derp</strain>
    </source>
</reference>